<protein>
    <recommendedName>
        <fullName evidence="2">Integrase catalytic domain-containing protein</fullName>
    </recommendedName>
</protein>
<dbReference type="Pfam" id="PF25597">
    <property type="entry name" value="SH3_retrovirus"/>
    <property type="match status" value="1"/>
</dbReference>
<dbReference type="InParanoid" id="A0A1X7V8H2"/>
<dbReference type="Pfam" id="PF14223">
    <property type="entry name" value="Retrotran_gag_2"/>
    <property type="match status" value="1"/>
</dbReference>
<dbReference type="SUPFAM" id="SSF53098">
    <property type="entry name" value="Ribonuclease H-like"/>
    <property type="match status" value="1"/>
</dbReference>
<dbReference type="AlphaFoldDB" id="A0A1X7V8H2"/>
<dbReference type="PROSITE" id="PS50994">
    <property type="entry name" value="INTEGRASE"/>
    <property type="match status" value="1"/>
</dbReference>
<dbReference type="InterPro" id="IPR039537">
    <property type="entry name" value="Retrotran_Ty1/copia-like"/>
</dbReference>
<feature type="compositionally biased region" description="Acidic residues" evidence="1">
    <location>
        <begin position="337"/>
        <end position="355"/>
    </location>
</feature>
<reference evidence="3" key="1">
    <citation type="submission" date="2017-05" db="UniProtKB">
        <authorList>
            <consortium name="EnsemblMetazoa"/>
        </authorList>
    </citation>
    <scope>IDENTIFICATION</scope>
</reference>
<dbReference type="Gene3D" id="3.30.420.10">
    <property type="entry name" value="Ribonuclease H-like superfamily/Ribonuclease H"/>
    <property type="match status" value="1"/>
</dbReference>
<proteinExistence type="predicted"/>
<accession>A0A1X7V8H2</accession>
<dbReference type="InterPro" id="IPR012337">
    <property type="entry name" value="RNaseH-like_sf"/>
</dbReference>
<evidence type="ECO:0000259" key="2">
    <source>
        <dbReference type="PROSITE" id="PS50994"/>
    </source>
</evidence>
<dbReference type="eggNOG" id="KOG0017">
    <property type="taxonomic scope" value="Eukaryota"/>
</dbReference>
<dbReference type="InterPro" id="IPR001584">
    <property type="entry name" value="Integrase_cat-core"/>
</dbReference>
<dbReference type="PANTHER" id="PTHR42648">
    <property type="entry name" value="TRANSPOSASE, PUTATIVE-RELATED"/>
    <property type="match status" value="1"/>
</dbReference>
<dbReference type="PANTHER" id="PTHR42648:SF18">
    <property type="entry name" value="RETROTRANSPOSON, UNCLASSIFIED-LIKE PROTEIN"/>
    <property type="match status" value="1"/>
</dbReference>
<feature type="domain" description="Integrase catalytic" evidence="2">
    <location>
        <begin position="222"/>
        <end position="268"/>
    </location>
</feature>
<evidence type="ECO:0000256" key="1">
    <source>
        <dbReference type="SAM" id="MobiDB-lite"/>
    </source>
</evidence>
<dbReference type="EnsemblMetazoa" id="Aqu2.1.36306_001">
    <property type="protein sequence ID" value="Aqu2.1.36306_001"/>
    <property type="gene ID" value="Aqu2.1.36306"/>
</dbReference>
<sequence length="451" mass="51082">MTMNNCSCEYIPTYGINTSGYSEFLGLIRVAVRQQLSSLMSNNQAAPPSVPTDAGSVHLLAAGGLVSPIRDYQTFVTKYDKALATIVLMLDPSLLYLIGEPDDPVAVWEKLAGQFLKKTWANKLALRRKLYSLRFKDGDSVHEHIMSMTEIFNELSVIGVDMGEDRVLHLLASLLESYSTLGTALIARPDVPTMEVMVVKLLYEDSKLKDRQQDKDPKGFSTLRTDNGGEYCCNEFETYCKQEGIRHEFTNPITRQQNGVAERINPYVHISKDERDKLDAKARKCILLGYGTETKGYRLYNPVELRVVHSHDVIFNEFTRRIETATKENPPLVSLETNDDEKTDSDQPESITDDIPVEQDIRRSTRQRNYPDRYGILANTVTTEPATVNEAMSGSEKKQSKDAMKIEMDSIYSNDVWDLAYQKEEKSLVINGFSKRNSKQMELLNDSKLDL</sequence>
<dbReference type="GO" id="GO:0015074">
    <property type="term" value="P:DNA integration"/>
    <property type="evidence" value="ECO:0007669"/>
    <property type="project" value="InterPro"/>
</dbReference>
<dbReference type="GO" id="GO:0003676">
    <property type="term" value="F:nucleic acid binding"/>
    <property type="evidence" value="ECO:0007669"/>
    <property type="project" value="InterPro"/>
</dbReference>
<dbReference type="InterPro" id="IPR036397">
    <property type="entry name" value="RNaseH_sf"/>
</dbReference>
<feature type="region of interest" description="Disordered" evidence="1">
    <location>
        <begin position="327"/>
        <end position="355"/>
    </location>
</feature>
<organism evidence="3">
    <name type="scientific">Amphimedon queenslandica</name>
    <name type="common">Sponge</name>
    <dbReference type="NCBI Taxonomy" id="400682"/>
    <lineage>
        <taxon>Eukaryota</taxon>
        <taxon>Metazoa</taxon>
        <taxon>Porifera</taxon>
        <taxon>Demospongiae</taxon>
        <taxon>Heteroscleromorpha</taxon>
        <taxon>Haplosclerida</taxon>
        <taxon>Niphatidae</taxon>
        <taxon>Amphimedon</taxon>
    </lineage>
</organism>
<name>A0A1X7V8H2_AMPQE</name>
<evidence type="ECO:0000313" key="3">
    <source>
        <dbReference type="EnsemblMetazoa" id="Aqu2.1.36306_001"/>
    </source>
</evidence>
<dbReference type="InterPro" id="IPR057670">
    <property type="entry name" value="SH3_retrovirus"/>
</dbReference>